<dbReference type="InterPro" id="IPR036909">
    <property type="entry name" value="Cyt_c-like_dom_sf"/>
</dbReference>
<dbReference type="InterPro" id="IPR008168">
    <property type="entry name" value="Cyt_C_IC"/>
</dbReference>
<evidence type="ECO:0000256" key="4">
    <source>
        <dbReference type="ARBA" id="ARBA00022660"/>
    </source>
</evidence>
<dbReference type="GO" id="GO:0020037">
    <property type="term" value="F:heme binding"/>
    <property type="evidence" value="ECO:0007669"/>
    <property type="project" value="InterPro"/>
</dbReference>
<accession>A0A1M6AGD1</accession>
<evidence type="ECO:0000256" key="1">
    <source>
        <dbReference type="ARBA" id="ARBA00001926"/>
    </source>
</evidence>
<reference evidence="11 12" key="1">
    <citation type="submission" date="2016-11" db="EMBL/GenBank/DDBJ databases">
        <authorList>
            <person name="Jaros S."/>
            <person name="Januszkiewicz K."/>
            <person name="Wedrychowicz H."/>
        </authorList>
    </citation>
    <scope>NUCLEOTIDE SEQUENCE [LARGE SCALE GENOMIC DNA]</scope>
    <source>
        <strain evidence="11 12">DSM 100565</strain>
    </source>
</reference>
<sequence>MRAGARALLLGGGLLSGAVLLTASGGASDTHPPDAALLAEGRALYEAHCASCHGAQLEGQPDWRRPLPSGRLPAPPHDACGHTWHHPDRILFRIVREGTAAIVGGGYESDMPGFGGILSDAEIEAVLAYIKSTWPERERAHQENLGP</sequence>
<dbReference type="Proteomes" id="UP000184292">
    <property type="component" value="Unassembled WGS sequence"/>
</dbReference>
<protein>
    <submittedName>
        <fullName evidence="11">Cytochrome C oxidase, cbb3-type, subunit III</fullName>
    </submittedName>
</protein>
<evidence type="ECO:0000256" key="6">
    <source>
        <dbReference type="ARBA" id="ARBA00022982"/>
    </source>
</evidence>
<dbReference type="PANTHER" id="PTHR35008:SF4">
    <property type="entry name" value="BLL4482 PROTEIN"/>
    <property type="match status" value="1"/>
</dbReference>
<evidence type="ECO:0000256" key="9">
    <source>
        <dbReference type="SAM" id="SignalP"/>
    </source>
</evidence>
<dbReference type="GO" id="GO:0009055">
    <property type="term" value="F:electron transfer activity"/>
    <property type="evidence" value="ECO:0007669"/>
    <property type="project" value="InterPro"/>
</dbReference>
<dbReference type="AlphaFoldDB" id="A0A1M6AGD1"/>
<dbReference type="STRING" id="1447782.SAMN05444417_0419"/>
<gene>
    <name evidence="11" type="ORF">SAMN05444417_0419</name>
</gene>
<dbReference type="EMBL" id="FQYO01000001">
    <property type="protein sequence ID" value="SHI35515.1"/>
    <property type="molecule type" value="Genomic_DNA"/>
</dbReference>
<name>A0A1M6AGD1_9RHOB</name>
<dbReference type="Gene3D" id="1.10.760.10">
    <property type="entry name" value="Cytochrome c-like domain"/>
    <property type="match status" value="1"/>
</dbReference>
<dbReference type="GO" id="GO:0005506">
    <property type="term" value="F:iron ion binding"/>
    <property type="evidence" value="ECO:0007669"/>
    <property type="project" value="InterPro"/>
</dbReference>
<feature type="domain" description="Cytochrome c" evidence="10">
    <location>
        <begin position="36"/>
        <end position="134"/>
    </location>
</feature>
<keyword evidence="4" id="KW-0679">Respiratory chain</keyword>
<dbReference type="RefSeq" id="WP_073326102.1">
    <property type="nucleotide sequence ID" value="NZ_FQYO01000001.1"/>
</dbReference>
<dbReference type="PROSITE" id="PS51007">
    <property type="entry name" value="CYTC"/>
    <property type="match status" value="1"/>
</dbReference>
<keyword evidence="9" id="KW-0732">Signal</keyword>
<dbReference type="InterPro" id="IPR051459">
    <property type="entry name" value="Cytochrome_c-type_DH"/>
</dbReference>
<evidence type="ECO:0000256" key="7">
    <source>
        <dbReference type="ARBA" id="ARBA00023004"/>
    </source>
</evidence>
<keyword evidence="2" id="KW-0813">Transport</keyword>
<keyword evidence="7 8" id="KW-0408">Iron</keyword>
<dbReference type="InterPro" id="IPR009056">
    <property type="entry name" value="Cyt_c-like_dom"/>
</dbReference>
<keyword evidence="6" id="KW-0249">Electron transport</keyword>
<dbReference type="PANTHER" id="PTHR35008">
    <property type="entry name" value="BLL4482 PROTEIN-RELATED"/>
    <property type="match status" value="1"/>
</dbReference>
<evidence type="ECO:0000313" key="12">
    <source>
        <dbReference type="Proteomes" id="UP000184292"/>
    </source>
</evidence>
<feature type="chain" id="PRO_5012725731" evidence="9">
    <location>
        <begin position="24"/>
        <end position="147"/>
    </location>
</feature>
<keyword evidence="3 8" id="KW-0349">Heme</keyword>
<evidence type="ECO:0000256" key="2">
    <source>
        <dbReference type="ARBA" id="ARBA00022448"/>
    </source>
</evidence>
<keyword evidence="12" id="KW-1185">Reference proteome</keyword>
<proteinExistence type="predicted"/>
<evidence type="ECO:0000259" key="10">
    <source>
        <dbReference type="PROSITE" id="PS51007"/>
    </source>
</evidence>
<organism evidence="11 12">
    <name type="scientific">Wenxinia saemankumensis</name>
    <dbReference type="NCBI Taxonomy" id="1447782"/>
    <lineage>
        <taxon>Bacteria</taxon>
        <taxon>Pseudomonadati</taxon>
        <taxon>Pseudomonadota</taxon>
        <taxon>Alphaproteobacteria</taxon>
        <taxon>Rhodobacterales</taxon>
        <taxon>Roseobacteraceae</taxon>
        <taxon>Wenxinia</taxon>
    </lineage>
</organism>
<evidence type="ECO:0000256" key="5">
    <source>
        <dbReference type="ARBA" id="ARBA00022723"/>
    </source>
</evidence>
<evidence type="ECO:0000256" key="8">
    <source>
        <dbReference type="PROSITE-ProRule" id="PRU00433"/>
    </source>
</evidence>
<feature type="signal peptide" evidence="9">
    <location>
        <begin position="1"/>
        <end position="23"/>
    </location>
</feature>
<evidence type="ECO:0000256" key="3">
    <source>
        <dbReference type="ARBA" id="ARBA00022617"/>
    </source>
</evidence>
<dbReference type="SUPFAM" id="SSF46626">
    <property type="entry name" value="Cytochrome c"/>
    <property type="match status" value="1"/>
</dbReference>
<evidence type="ECO:0000313" key="11">
    <source>
        <dbReference type="EMBL" id="SHI35515.1"/>
    </source>
</evidence>
<dbReference type="OrthoDB" id="9811281at2"/>
<comment type="cofactor">
    <cofactor evidence="1">
        <name>heme c</name>
        <dbReference type="ChEBI" id="CHEBI:61717"/>
    </cofactor>
</comment>
<keyword evidence="5 8" id="KW-0479">Metal-binding</keyword>
<dbReference type="PRINTS" id="PR00605">
    <property type="entry name" value="CYTCHROMECIC"/>
</dbReference>
<dbReference type="Pfam" id="PF00034">
    <property type="entry name" value="Cytochrom_C"/>
    <property type="match status" value="1"/>
</dbReference>